<evidence type="ECO:0000256" key="2">
    <source>
        <dbReference type="ARBA" id="ARBA00022490"/>
    </source>
</evidence>
<feature type="compositionally biased region" description="Gly residues" evidence="6">
    <location>
        <begin position="169"/>
        <end position="181"/>
    </location>
</feature>
<dbReference type="PANTHER" id="PTHR15598">
    <property type="entry name" value="ENHANCER OF MRNA-DECAPPING PROTEIN 4"/>
    <property type="match status" value="1"/>
</dbReference>
<feature type="region of interest" description="Disordered" evidence="6">
    <location>
        <begin position="810"/>
        <end position="869"/>
    </location>
</feature>
<feature type="compositionally biased region" description="Basic and acidic residues" evidence="6">
    <location>
        <begin position="831"/>
        <end position="859"/>
    </location>
</feature>
<evidence type="ECO:0000256" key="5">
    <source>
        <dbReference type="SAM" id="Coils"/>
    </source>
</evidence>
<dbReference type="GO" id="GO:0031087">
    <property type="term" value="P:deadenylation-independent decapping of nuclear-transcribed mRNA"/>
    <property type="evidence" value="ECO:0007669"/>
    <property type="project" value="InterPro"/>
</dbReference>
<feature type="compositionally biased region" description="Low complexity" evidence="6">
    <location>
        <begin position="1140"/>
        <end position="1151"/>
    </location>
</feature>
<dbReference type="InterPro" id="IPR045152">
    <property type="entry name" value="EDC4-like"/>
</dbReference>
<feature type="region of interest" description="Disordered" evidence="6">
    <location>
        <begin position="711"/>
        <end position="790"/>
    </location>
</feature>
<sequence length="1346" mass="145376">MYPNSPSGYSGSTLNLTSGPGLHFSLANLSPERAGEFQFLPGGTGFSPVPPYTPEQDSPAARNLSGLGMTGERLGERERISPTNSMTYSSHGVPPIPQLQGQPQSQSQQQPQQQPQNQYQAQAQPQPQSQSQQSQSQGTQGQSQGHQQQQGKLLEQLMAIGDLRPSGTMPGGPSGPGGGYSLFGEQVSSALNQQGSYAPPPQQPSAQQQQATQQQQQQQSAQQQPQRSLFDFVSPFDALSPVSSGPSSNLPSQVPIQRKPVSQQQQQQQRQSLSPPSAGESASSRPLPVPGQPTKRITKIDITLPPGSEAHWVRARQDSAFITPIALLKLDSVYHPGTTIGVADFIAYAMTKGRVRLIDRLQGFRALLKLPAPFPNNATLSDMYVTDTRICATTSDGGLIVWDIPAMESEDPPVHTMLVVPGQGANSAMAFKAIRPYPGLSGEVFGLATAKEVWIVSVQEACRSAGSAHLSPQELKNVARVVSVPRDAELAAFAFSPLPTPTTSSTTLPPEPTLATVTTTSEVTFWSLGDIDPRPLWRGTVPGSGKPSSAHFVSTEGLVLGRRQGTVFQLLSGLAGRVVEEARFDAGSGSVGEFEEGGSRGFGHVAYDSRLGALWVANSVRPSLFALRPLVPSGTVRPTGFYPTLEFPLPEPMINITLATDVAYRGGASDGSDRQSPVHHDNAVTAFAVHTGGVHQVQVARESWEETISRGESLSSLDLSGPGPVPAAAGASESEHLAEIPDEDEPEGDQDTGAEMEEPVRSMPSAPVLQPGARVPIATRQERVSGESILPRPAASLTSITGVPLMAQVDDSAEHSGSSRGITNPAPPAKSRKEKEREKHEEKRKDESGKDKEKQKDETLPAALANDPLGAALTREMRRVEESLQSAVTRILGSEMERQQKTFDSRRQKDQEDEYKRQETMLKMISVELTKNTSRVVENAVKQEVQTTVLPALEAIAKSEIRNSVNGQIAKGLGDSMRTTLPNEIEKLLLRPDVSNHIARTFSSAVTPLVEKNVKDTITRSLLPAYQQQTQIMQQALMHEIHTEILNVKKEIVGWQSDVLTDVQTTMNSLEQQFVQLSEQVRTLSLQVKAPSRSQGGTPTHTPSHLRGSGNSIMAMGPPPALPTLLNQTAPSWPLMQNTQQGPMGPQFQPGPVYPPGNSQYGPPAGPPGPPQQMPQPQQSQQAQREQNIQMPQPQPPPSQVLGFRPEDWDEAFLTVLTSGETRQLRELLSKCNADIIMPANGQGPLSQAVILTIVTRLSTMVSEMSPEDEAFDFTLRWLQRAAMALTPSDRVIAPYVQRVLPSVQQTLGNLNQRLNLLPGGPRLLEISRTLSQIQQTLQSKPLIAL</sequence>
<keyword evidence="8" id="KW-1185">Reference proteome</keyword>
<evidence type="ECO:0000313" key="7">
    <source>
        <dbReference type="EMBL" id="EJT98340.1"/>
    </source>
</evidence>
<comment type="subcellular location">
    <subcellularLocation>
        <location evidence="1">Cytoplasm</location>
    </subcellularLocation>
</comment>
<dbReference type="InterPro" id="IPR011047">
    <property type="entry name" value="Quinoprotein_ADH-like_sf"/>
</dbReference>
<feature type="compositionally biased region" description="Acidic residues" evidence="6">
    <location>
        <begin position="740"/>
        <end position="757"/>
    </location>
</feature>
<evidence type="ECO:0000313" key="8">
    <source>
        <dbReference type="Proteomes" id="UP000030653"/>
    </source>
</evidence>
<evidence type="ECO:0000256" key="1">
    <source>
        <dbReference type="ARBA" id="ARBA00004496"/>
    </source>
</evidence>
<keyword evidence="5" id="KW-0175">Coiled coil</keyword>
<gene>
    <name evidence="7" type="ORF">DACRYDRAFT_24399</name>
</gene>
<dbReference type="STRING" id="1858805.M5FP91"/>
<proteinExistence type="predicted"/>
<feature type="compositionally biased region" description="Polar residues" evidence="6">
    <location>
        <begin position="1125"/>
        <end position="1139"/>
    </location>
</feature>
<feature type="compositionally biased region" description="Low complexity" evidence="6">
    <location>
        <begin position="711"/>
        <end position="731"/>
    </location>
</feature>
<dbReference type="GeneID" id="63688735"/>
<dbReference type="GO" id="GO:0000932">
    <property type="term" value="C:P-body"/>
    <property type="evidence" value="ECO:0007669"/>
    <property type="project" value="TreeGrafter"/>
</dbReference>
<evidence type="ECO:0000256" key="6">
    <source>
        <dbReference type="SAM" id="MobiDB-lite"/>
    </source>
</evidence>
<dbReference type="HOGENOM" id="CLU_274084_0_0_1"/>
<reference evidence="7 8" key="1">
    <citation type="journal article" date="2012" name="Science">
        <title>The Paleozoic origin of enzymatic lignin decomposition reconstructed from 31 fungal genomes.</title>
        <authorList>
            <person name="Floudas D."/>
            <person name="Binder M."/>
            <person name="Riley R."/>
            <person name="Barry K."/>
            <person name="Blanchette R.A."/>
            <person name="Henrissat B."/>
            <person name="Martinez A.T."/>
            <person name="Otillar R."/>
            <person name="Spatafora J.W."/>
            <person name="Yadav J.S."/>
            <person name="Aerts A."/>
            <person name="Benoit I."/>
            <person name="Boyd A."/>
            <person name="Carlson A."/>
            <person name="Copeland A."/>
            <person name="Coutinho P.M."/>
            <person name="de Vries R.P."/>
            <person name="Ferreira P."/>
            <person name="Findley K."/>
            <person name="Foster B."/>
            <person name="Gaskell J."/>
            <person name="Glotzer D."/>
            <person name="Gorecki P."/>
            <person name="Heitman J."/>
            <person name="Hesse C."/>
            <person name="Hori C."/>
            <person name="Igarashi K."/>
            <person name="Jurgens J.A."/>
            <person name="Kallen N."/>
            <person name="Kersten P."/>
            <person name="Kohler A."/>
            <person name="Kuees U."/>
            <person name="Kumar T.K.A."/>
            <person name="Kuo A."/>
            <person name="LaButti K."/>
            <person name="Larrondo L.F."/>
            <person name="Lindquist E."/>
            <person name="Ling A."/>
            <person name="Lombard V."/>
            <person name="Lucas S."/>
            <person name="Lundell T."/>
            <person name="Martin R."/>
            <person name="McLaughlin D.J."/>
            <person name="Morgenstern I."/>
            <person name="Morin E."/>
            <person name="Murat C."/>
            <person name="Nagy L.G."/>
            <person name="Nolan M."/>
            <person name="Ohm R.A."/>
            <person name="Patyshakuliyeva A."/>
            <person name="Rokas A."/>
            <person name="Ruiz-Duenas F.J."/>
            <person name="Sabat G."/>
            <person name="Salamov A."/>
            <person name="Samejima M."/>
            <person name="Schmutz J."/>
            <person name="Slot J.C."/>
            <person name="St John F."/>
            <person name="Stenlid J."/>
            <person name="Sun H."/>
            <person name="Sun S."/>
            <person name="Syed K."/>
            <person name="Tsang A."/>
            <person name="Wiebenga A."/>
            <person name="Young D."/>
            <person name="Pisabarro A."/>
            <person name="Eastwood D.C."/>
            <person name="Martin F."/>
            <person name="Cullen D."/>
            <person name="Grigoriev I.V."/>
            <person name="Hibbett D.S."/>
        </authorList>
    </citation>
    <scope>NUCLEOTIDE SEQUENCE [LARGE SCALE GENOMIC DNA]</scope>
    <source>
        <strain evidence="7 8">DJM-731 SS1</strain>
    </source>
</reference>
<feature type="coiled-coil region" evidence="5">
    <location>
        <begin position="1060"/>
        <end position="1087"/>
    </location>
</feature>
<name>M5FP91_DACPD</name>
<feature type="compositionally biased region" description="Polar residues" evidence="6">
    <location>
        <begin position="241"/>
        <end position="255"/>
    </location>
</feature>
<dbReference type="InterPro" id="IPR044938">
    <property type="entry name" value="EDC4_C_sf"/>
</dbReference>
<keyword evidence="3" id="KW-0853">WD repeat</keyword>
<dbReference type="OrthoDB" id="21128at2759"/>
<dbReference type="Gene3D" id="1.10.220.100">
    <property type="entry name" value="conserved c-terminal region of ge- 1"/>
    <property type="match status" value="1"/>
</dbReference>
<feature type="region of interest" description="Disordered" evidence="6">
    <location>
        <begin position="893"/>
        <end position="915"/>
    </location>
</feature>
<feature type="compositionally biased region" description="Polar residues" evidence="6">
    <location>
        <begin position="1088"/>
        <end position="1103"/>
    </location>
</feature>
<feature type="compositionally biased region" description="Low complexity" evidence="6">
    <location>
        <begin position="1175"/>
        <end position="1192"/>
    </location>
</feature>
<feature type="compositionally biased region" description="Pro residues" evidence="6">
    <location>
        <begin position="1164"/>
        <end position="1174"/>
    </location>
</feature>
<dbReference type="EMBL" id="JH795873">
    <property type="protein sequence ID" value="EJT98340.1"/>
    <property type="molecule type" value="Genomic_DNA"/>
</dbReference>
<feature type="region of interest" description="Disordered" evidence="6">
    <location>
        <begin position="1"/>
        <end position="23"/>
    </location>
</feature>
<dbReference type="RefSeq" id="XP_040625238.1">
    <property type="nucleotide sequence ID" value="XM_040773673.1"/>
</dbReference>
<keyword evidence="2" id="KW-0963">Cytoplasm</keyword>
<feature type="compositionally biased region" description="Basic and acidic residues" evidence="6">
    <location>
        <begin position="895"/>
        <end position="915"/>
    </location>
</feature>
<feature type="region of interest" description="Disordered" evidence="6">
    <location>
        <begin position="1088"/>
        <end position="1204"/>
    </location>
</feature>
<dbReference type="Proteomes" id="UP000030653">
    <property type="component" value="Unassembled WGS sequence"/>
</dbReference>
<dbReference type="OMA" id="MQPQHEP"/>
<evidence type="ECO:0008006" key="9">
    <source>
        <dbReference type="Google" id="ProtNLM"/>
    </source>
</evidence>
<protein>
    <recommendedName>
        <fullName evidence="9">Enhancer of mRNA-decapping protein 4 WD40 repeat region domain-containing protein</fullName>
    </recommendedName>
</protein>
<keyword evidence="4" id="KW-0677">Repeat</keyword>
<dbReference type="PANTHER" id="PTHR15598:SF5">
    <property type="entry name" value="ENHANCER OF MRNA-DECAPPING PROTEIN 4"/>
    <property type="match status" value="1"/>
</dbReference>
<evidence type="ECO:0000256" key="3">
    <source>
        <dbReference type="ARBA" id="ARBA00022574"/>
    </source>
</evidence>
<feature type="compositionally biased region" description="Polar residues" evidence="6">
    <location>
        <begin position="81"/>
        <end position="90"/>
    </location>
</feature>
<evidence type="ECO:0000256" key="4">
    <source>
        <dbReference type="ARBA" id="ARBA00022737"/>
    </source>
</evidence>
<accession>M5FP91</accession>
<feature type="compositionally biased region" description="Polar residues" evidence="6">
    <location>
        <begin position="272"/>
        <end position="284"/>
    </location>
</feature>
<feature type="compositionally biased region" description="Low complexity" evidence="6">
    <location>
        <begin position="204"/>
        <end position="226"/>
    </location>
</feature>
<feature type="region of interest" description="Disordered" evidence="6">
    <location>
        <begin position="35"/>
        <end position="295"/>
    </location>
</feature>
<dbReference type="SUPFAM" id="SSF50998">
    <property type="entry name" value="Quinoprotein alcohol dehydrogenase-like"/>
    <property type="match status" value="1"/>
</dbReference>
<feature type="compositionally biased region" description="Polar residues" evidence="6">
    <location>
        <begin position="1"/>
        <end position="18"/>
    </location>
</feature>
<feature type="compositionally biased region" description="Low complexity" evidence="6">
    <location>
        <begin position="98"/>
        <end position="151"/>
    </location>
</feature>
<organism evidence="7 8">
    <name type="scientific">Dacryopinax primogenitus (strain DJM 731)</name>
    <name type="common">Brown rot fungus</name>
    <dbReference type="NCBI Taxonomy" id="1858805"/>
    <lineage>
        <taxon>Eukaryota</taxon>
        <taxon>Fungi</taxon>
        <taxon>Dikarya</taxon>
        <taxon>Basidiomycota</taxon>
        <taxon>Agaricomycotina</taxon>
        <taxon>Dacrymycetes</taxon>
        <taxon>Dacrymycetales</taxon>
        <taxon>Dacrymycetaceae</taxon>
        <taxon>Dacryopinax</taxon>
    </lineage>
</organism>